<keyword evidence="4" id="KW-1185">Reference proteome</keyword>
<reference evidence="3 4" key="1">
    <citation type="submission" date="2019-04" db="EMBL/GenBank/DDBJ databases">
        <title>Lacinutrix sp. nov., isolated from marine water.</title>
        <authorList>
            <person name="Kim W."/>
        </authorList>
    </citation>
    <scope>NUCLEOTIDE SEQUENCE [LARGE SCALE GENOMIC DNA]</scope>
    <source>
        <strain evidence="3 4">CAU 1491</strain>
    </source>
</reference>
<evidence type="ECO:0000259" key="2">
    <source>
        <dbReference type="Pfam" id="PF12969"/>
    </source>
</evidence>
<name>A0A4U0EYB3_9FLAO</name>
<dbReference type="AlphaFoldDB" id="A0A4U0EYB3"/>
<feature type="domain" description="Transglutaminase-like" evidence="1">
    <location>
        <begin position="276"/>
        <end position="376"/>
    </location>
</feature>
<evidence type="ECO:0000259" key="1">
    <source>
        <dbReference type="Pfam" id="PF01841"/>
    </source>
</evidence>
<accession>A0A4U0EYB3</accession>
<dbReference type="Pfam" id="PF01841">
    <property type="entry name" value="Transglut_core"/>
    <property type="match status" value="1"/>
</dbReference>
<dbReference type="Gene3D" id="3.10.620.30">
    <property type="match status" value="1"/>
</dbReference>
<gene>
    <name evidence="3" type="ORF">E5167_03350</name>
</gene>
<dbReference type="RefSeq" id="WP_136841054.1">
    <property type="nucleotide sequence ID" value="NZ_SUPL01000002.1"/>
</dbReference>
<dbReference type="OrthoDB" id="8595007at2"/>
<dbReference type="SUPFAM" id="SSF54001">
    <property type="entry name" value="Cysteine proteinases"/>
    <property type="match status" value="1"/>
</dbReference>
<dbReference type="InterPro" id="IPR024618">
    <property type="entry name" value="DUF3857"/>
</dbReference>
<dbReference type="Pfam" id="PF12969">
    <property type="entry name" value="DUF3857"/>
    <property type="match status" value="1"/>
</dbReference>
<dbReference type="Gene3D" id="2.60.40.3140">
    <property type="match status" value="1"/>
</dbReference>
<proteinExistence type="predicted"/>
<dbReference type="Proteomes" id="UP000307657">
    <property type="component" value="Unassembled WGS sequence"/>
</dbReference>
<comment type="caution">
    <text evidence="3">The sequence shown here is derived from an EMBL/GenBank/DDBJ whole genome shotgun (WGS) entry which is preliminary data.</text>
</comment>
<evidence type="ECO:0000313" key="3">
    <source>
        <dbReference type="EMBL" id="TJY36993.1"/>
    </source>
</evidence>
<dbReference type="EMBL" id="SUPL01000002">
    <property type="protein sequence ID" value="TJY36993.1"/>
    <property type="molecule type" value="Genomic_DNA"/>
</dbReference>
<evidence type="ECO:0000313" key="4">
    <source>
        <dbReference type="Proteomes" id="UP000307657"/>
    </source>
</evidence>
<feature type="domain" description="DUF3857" evidence="2">
    <location>
        <begin position="59"/>
        <end position="199"/>
    </location>
</feature>
<sequence>MNYKNIVGVFLVFTTFNVLSQNNSLAVTEIPEELKKSANAVIRSYDVTVDLSSVNKMIVNTKRIITVLNKEGNKSIRAYERYDNNSKIRDIRAIVYDRFGKEIKKIKKNDFKDVSDVDVQTLYSDSRVKYLDYTPIAYPYTVEYISETVNGTTGYLPRYLPINSYFLSVEKSSYTLNYASNLNIRVQEKNTENIGLIREESSGIINYKTNSINAIKPESHSSPLENIIPKILFASNEFYYEGVPAKAENWNELGDWIYQRLLKDVNDLPTSTIAHVKKLVQNESDDIAKARKIYQYVQDKTRYISVQVGIGGWKPFNASDVDRLGYGDCKGLTNYTMALLEAVGVKANYALVHSGSSQQSFDENFAIMQGNHVILNIPLENDENIWLECTSQKSPFGFIGSFTDNRNVLVVSPEGGEIKRTKKYNIGENRQTISGECNIDSNGNIKIDATVLSEGIQYDDKYYLESLEERDLEKHYKERWSYINNISISKMEIINDKEQIKFKEIISFSASNYLNIVEDKMLLNLNVLNRNTYIPDRYRNRKLPLVIRRGFKDFDEVKISIPKGYKVESIPNDKIIETKFGNYKMSLKINGETTLIYKREFTLNDGEFPKEDYSDFRAFYRNVSKSDSAKLILVKK</sequence>
<dbReference type="InterPro" id="IPR038765">
    <property type="entry name" value="Papain-like_cys_pep_sf"/>
</dbReference>
<dbReference type="InterPro" id="IPR002931">
    <property type="entry name" value="Transglutaminase-like"/>
</dbReference>
<protein>
    <submittedName>
        <fullName evidence="3">DUF3857 domain-containing protein</fullName>
    </submittedName>
</protein>
<dbReference type="Gene3D" id="2.60.120.1130">
    <property type="match status" value="1"/>
</dbReference>
<organism evidence="3 4">
    <name type="scientific">Pontimicrobium aquaticum</name>
    <dbReference type="NCBI Taxonomy" id="2565367"/>
    <lineage>
        <taxon>Bacteria</taxon>
        <taxon>Pseudomonadati</taxon>
        <taxon>Bacteroidota</taxon>
        <taxon>Flavobacteriia</taxon>
        <taxon>Flavobacteriales</taxon>
        <taxon>Flavobacteriaceae</taxon>
        <taxon>Pontimicrobium</taxon>
    </lineage>
</organism>